<evidence type="ECO:0000313" key="2">
    <source>
        <dbReference type="Proteomes" id="UP000261620"/>
    </source>
</evidence>
<dbReference type="Proteomes" id="UP000261620">
    <property type="component" value="Unplaced"/>
</dbReference>
<dbReference type="GO" id="GO:0005694">
    <property type="term" value="C:chromosome"/>
    <property type="evidence" value="ECO:0007669"/>
    <property type="project" value="TreeGrafter"/>
</dbReference>
<organism evidence="1 2">
    <name type="scientific">Mola mola</name>
    <name type="common">Ocean sunfish</name>
    <name type="synonym">Tetraodon mola</name>
    <dbReference type="NCBI Taxonomy" id="94237"/>
    <lineage>
        <taxon>Eukaryota</taxon>
        <taxon>Metazoa</taxon>
        <taxon>Chordata</taxon>
        <taxon>Craniata</taxon>
        <taxon>Vertebrata</taxon>
        <taxon>Euteleostomi</taxon>
        <taxon>Actinopterygii</taxon>
        <taxon>Neopterygii</taxon>
        <taxon>Teleostei</taxon>
        <taxon>Neoteleostei</taxon>
        <taxon>Acanthomorphata</taxon>
        <taxon>Eupercaria</taxon>
        <taxon>Tetraodontiformes</taxon>
        <taxon>Molidae</taxon>
        <taxon>Mola</taxon>
    </lineage>
</organism>
<dbReference type="STRING" id="94237.ENSMMOP00000007126"/>
<dbReference type="Pfam" id="PF15162">
    <property type="entry name" value="SCRE"/>
    <property type="match status" value="1"/>
</dbReference>
<accession>A0A3Q3VVY6</accession>
<dbReference type="OMA" id="QNHDTCR"/>
<dbReference type="PANTHER" id="PTHR31408">
    <property type="entry name" value="HYPOTHETICAL PROTEIN LOC689986"/>
    <property type="match status" value="1"/>
</dbReference>
<protein>
    <submittedName>
        <fullName evidence="1">Uncharacterized protein</fullName>
    </submittedName>
</protein>
<dbReference type="GO" id="GO:0007131">
    <property type="term" value="P:reciprocal meiotic recombination"/>
    <property type="evidence" value="ECO:0007669"/>
    <property type="project" value="TreeGrafter"/>
</dbReference>
<dbReference type="Ensembl" id="ENSMMOT00000007261.1">
    <property type="protein sequence ID" value="ENSMMOP00000007126.1"/>
    <property type="gene ID" value="ENSMMOG00000005533.1"/>
</dbReference>
<dbReference type="InterPro" id="IPR027857">
    <property type="entry name" value="SCRE"/>
</dbReference>
<reference evidence="1" key="1">
    <citation type="submission" date="2025-08" db="UniProtKB">
        <authorList>
            <consortium name="Ensembl"/>
        </authorList>
    </citation>
    <scope>IDENTIFICATION</scope>
</reference>
<dbReference type="AlphaFoldDB" id="A0A3Q3VVY6"/>
<name>A0A3Q3VVY6_MOLML</name>
<keyword evidence="2" id="KW-1185">Reference proteome</keyword>
<sequence length="178" mass="20076">MATRAERTPQWTTTVIISTSLWQHEASRMLSAQRHRVRFSDSVQSGAFIFPLSGTAFLLLEPGDVPGRVEESGLTEKIKTFVQVHRNSFLILYAPFNGTKELEMLSEIQHRFLGSNLRILPVRNNAEIVKGMLTIAMATSKPHADLIHDRLSLARADIIESSPVWEMLRDISDSVDFD</sequence>
<dbReference type="PANTHER" id="PTHR31408:SF2">
    <property type="entry name" value="PROTEIN SPO16 HOMOLOG"/>
    <property type="match status" value="1"/>
</dbReference>
<evidence type="ECO:0000313" key="1">
    <source>
        <dbReference type="Ensembl" id="ENSMMOP00000007126.1"/>
    </source>
</evidence>
<reference evidence="1" key="2">
    <citation type="submission" date="2025-09" db="UniProtKB">
        <authorList>
            <consortium name="Ensembl"/>
        </authorList>
    </citation>
    <scope>IDENTIFICATION</scope>
</reference>
<dbReference type="GO" id="GO:0007130">
    <property type="term" value="P:synaptonemal complex assembly"/>
    <property type="evidence" value="ECO:0007669"/>
    <property type="project" value="InterPro"/>
</dbReference>
<proteinExistence type="predicted"/>